<dbReference type="EMBL" id="PUIB01000021">
    <property type="protein sequence ID" value="PQO30195.1"/>
    <property type="molecule type" value="Genomic_DNA"/>
</dbReference>
<organism evidence="2 3">
    <name type="scientific">Blastopirellula marina</name>
    <dbReference type="NCBI Taxonomy" id="124"/>
    <lineage>
        <taxon>Bacteria</taxon>
        <taxon>Pseudomonadati</taxon>
        <taxon>Planctomycetota</taxon>
        <taxon>Planctomycetia</taxon>
        <taxon>Pirellulales</taxon>
        <taxon>Pirellulaceae</taxon>
        <taxon>Blastopirellula</taxon>
    </lineage>
</organism>
<dbReference type="Proteomes" id="UP000239388">
    <property type="component" value="Unassembled WGS sequence"/>
</dbReference>
<accession>A0A2S8GH34</accession>
<comment type="caution">
    <text evidence="2">The sequence shown here is derived from an EMBL/GenBank/DDBJ whole genome shotgun (WGS) entry which is preliminary data.</text>
</comment>
<evidence type="ECO:0000313" key="3">
    <source>
        <dbReference type="Proteomes" id="UP000237819"/>
    </source>
</evidence>
<dbReference type="Proteomes" id="UP000237819">
    <property type="component" value="Unassembled WGS sequence"/>
</dbReference>
<dbReference type="EMBL" id="PUHZ01000024">
    <property type="protein sequence ID" value="PQO43324.1"/>
    <property type="molecule type" value="Genomic_DNA"/>
</dbReference>
<evidence type="ECO:0000313" key="1">
    <source>
        <dbReference type="EMBL" id="PQO30195.1"/>
    </source>
</evidence>
<dbReference type="AlphaFoldDB" id="A0A2S8GH34"/>
<protein>
    <submittedName>
        <fullName evidence="2">Uncharacterized protein</fullName>
    </submittedName>
</protein>
<dbReference type="OrthoDB" id="489312at2"/>
<reference evidence="3 4" key="1">
    <citation type="submission" date="2018-02" db="EMBL/GenBank/DDBJ databases">
        <title>Comparative genomes isolates from brazilian mangrove.</title>
        <authorList>
            <person name="Araujo J.E."/>
            <person name="Taketani R.G."/>
            <person name="Silva M.C.P."/>
            <person name="Loureco M.V."/>
            <person name="Andreote F.D."/>
        </authorList>
    </citation>
    <scope>NUCLEOTIDE SEQUENCE [LARGE SCALE GENOMIC DNA]</scope>
    <source>
        <strain evidence="1 4">NAP PRIS-MGV</strain>
        <strain evidence="2 3">Nap-Phe MGV</strain>
    </source>
</reference>
<evidence type="ECO:0000313" key="2">
    <source>
        <dbReference type="EMBL" id="PQO43324.1"/>
    </source>
</evidence>
<gene>
    <name evidence="2" type="ORF">C5Y93_26155</name>
    <name evidence="1" type="ORF">C5Y98_21540</name>
</gene>
<evidence type="ECO:0000313" key="4">
    <source>
        <dbReference type="Proteomes" id="UP000239388"/>
    </source>
</evidence>
<proteinExistence type="predicted"/>
<sequence length="100" mass="11448">MPLYRHGDVLVRRVSEIPAEAKKRPHLTLAEGEITGHSHRVAEAASASLFELRGERFLLVHGEQATLVHEEHGPITLSQGCYRVWQQREYSPQEIRIVRD</sequence>
<name>A0A2S8GH34_9BACT</name>